<dbReference type="EMBL" id="AOIN01000035">
    <property type="protein sequence ID" value="ELZ02907.1"/>
    <property type="molecule type" value="Genomic_DNA"/>
</dbReference>
<feature type="compositionally biased region" description="Basic and acidic residues" evidence="1">
    <location>
        <begin position="162"/>
        <end position="172"/>
    </location>
</feature>
<dbReference type="InterPro" id="IPR058478">
    <property type="entry name" value="DUF8164"/>
</dbReference>
<feature type="compositionally biased region" description="Acidic residues" evidence="1">
    <location>
        <begin position="24"/>
        <end position="33"/>
    </location>
</feature>
<dbReference type="PATRIC" id="fig|1227492.4.peg.880"/>
<evidence type="ECO:0000256" key="2">
    <source>
        <dbReference type="SAM" id="Phobius"/>
    </source>
</evidence>
<keyword evidence="5" id="KW-1185">Reference proteome</keyword>
<evidence type="ECO:0000313" key="4">
    <source>
        <dbReference type="EMBL" id="ELZ02907.1"/>
    </source>
</evidence>
<dbReference type="STRING" id="1227492.C482_04581"/>
<feature type="domain" description="DUF8164" evidence="3">
    <location>
        <begin position="70"/>
        <end position="274"/>
    </location>
</feature>
<evidence type="ECO:0000259" key="3">
    <source>
        <dbReference type="Pfam" id="PF26498"/>
    </source>
</evidence>
<protein>
    <recommendedName>
        <fullName evidence="3">DUF8164 domain-containing protein</fullName>
    </recommendedName>
</protein>
<name>M0AX52_9EURY</name>
<keyword evidence="2" id="KW-1133">Transmembrane helix</keyword>
<accession>M0AX52</accession>
<dbReference type="Pfam" id="PF26498">
    <property type="entry name" value="DUF8164"/>
    <property type="match status" value="1"/>
</dbReference>
<comment type="caution">
    <text evidence="4">The sequence shown here is derived from an EMBL/GenBank/DDBJ whole genome shotgun (WGS) entry which is preliminary data.</text>
</comment>
<evidence type="ECO:0000256" key="1">
    <source>
        <dbReference type="SAM" id="MobiDB-lite"/>
    </source>
</evidence>
<evidence type="ECO:0000313" key="5">
    <source>
        <dbReference type="Proteomes" id="UP000011693"/>
    </source>
</evidence>
<dbReference type="AlphaFoldDB" id="M0AX52"/>
<feature type="region of interest" description="Disordered" evidence="1">
    <location>
        <begin position="1"/>
        <end position="67"/>
    </location>
</feature>
<feature type="compositionally biased region" description="Basic and acidic residues" evidence="1">
    <location>
        <begin position="194"/>
        <end position="206"/>
    </location>
</feature>
<feature type="region of interest" description="Disordered" evidence="1">
    <location>
        <begin position="146"/>
        <end position="206"/>
    </location>
</feature>
<dbReference type="Proteomes" id="UP000011693">
    <property type="component" value="Unassembled WGS sequence"/>
</dbReference>
<sequence length="288" mass="30588">MIVTYRMPESSPETGGVSASDAAEAVEESVAEEVVEKAADTETGETTATADNDDESTAHTFPPEPDPGSYSIGPLLTRSQIDADGPLEISLAIEGAGSLDDPDLDVFLRCERINPGDQIELGVFVSGCGTVSADALSVFHGHDGVLDLQQPGTIRRNAAGRGGDRSQADADARSSTSESPDSSVFQSDVDAAGDSEHTLRQKPLDGNRREEPAYILEFNTRSDAPPGRYSVPVVLTYRTEAGIKQVKHVQTVRVNTVRERLEPWVTRSALVLGVAGVVSFVYALGPSF</sequence>
<keyword evidence="2" id="KW-0812">Transmembrane</keyword>
<gene>
    <name evidence="4" type="ORF">C482_04581</name>
</gene>
<organism evidence="4 5">
    <name type="scientific">Natrialba chahannaoensis JCM 10990</name>
    <dbReference type="NCBI Taxonomy" id="1227492"/>
    <lineage>
        <taxon>Archaea</taxon>
        <taxon>Methanobacteriati</taxon>
        <taxon>Methanobacteriota</taxon>
        <taxon>Stenosarchaea group</taxon>
        <taxon>Halobacteria</taxon>
        <taxon>Halobacteriales</taxon>
        <taxon>Natrialbaceae</taxon>
        <taxon>Natrialba</taxon>
    </lineage>
</organism>
<proteinExistence type="predicted"/>
<feature type="compositionally biased region" description="Polar residues" evidence="1">
    <location>
        <begin position="173"/>
        <end position="186"/>
    </location>
</feature>
<reference evidence="4 5" key="1">
    <citation type="journal article" date="2014" name="PLoS Genet.">
        <title>Phylogenetically driven sequencing of extremely halophilic archaea reveals strategies for static and dynamic osmo-response.</title>
        <authorList>
            <person name="Becker E.A."/>
            <person name="Seitzer P.M."/>
            <person name="Tritt A."/>
            <person name="Larsen D."/>
            <person name="Krusor M."/>
            <person name="Yao A.I."/>
            <person name="Wu D."/>
            <person name="Madern D."/>
            <person name="Eisen J.A."/>
            <person name="Darling A.E."/>
            <person name="Facciotti M.T."/>
        </authorList>
    </citation>
    <scope>NUCLEOTIDE SEQUENCE [LARGE SCALE GENOMIC DNA]</scope>
    <source>
        <strain evidence="4 5">JCM 10990</strain>
    </source>
</reference>
<feature type="transmembrane region" description="Helical" evidence="2">
    <location>
        <begin position="264"/>
        <end position="285"/>
    </location>
</feature>
<keyword evidence="2" id="KW-0472">Membrane</keyword>